<comment type="caution">
    <text evidence="1">The sequence shown here is derived from an EMBL/GenBank/DDBJ whole genome shotgun (WGS) entry which is preliminary data.</text>
</comment>
<protein>
    <submittedName>
        <fullName evidence="1">Uncharacterized protein</fullName>
    </submittedName>
</protein>
<reference evidence="1" key="1">
    <citation type="submission" date="2020-05" db="EMBL/GenBank/DDBJ databases">
        <title>Large-scale comparative analyses of tick genomes elucidate their genetic diversity and vector capacities.</title>
        <authorList>
            <person name="Jia N."/>
            <person name="Wang J."/>
            <person name="Shi W."/>
            <person name="Du L."/>
            <person name="Sun Y."/>
            <person name="Zhan W."/>
            <person name="Jiang J."/>
            <person name="Wang Q."/>
            <person name="Zhang B."/>
            <person name="Ji P."/>
            <person name="Sakyi L.B."/>
            <person name="Cui X."/>
            <person name="Yuan T."/>
            <person name="Jiang B."/>
            <person name="Yang W."/>
            <person name="Lam T.T.-Y."/>
            <person name="Chang Q."/>
            <person name="Ding S."/>
            <person name="Wang X."/>
            <person name="Zhu J."/>
            <person name="Ruan X."/>
            <person name="Zhao L."/>
            <person name="Wei J."/>
            <person name="Que T."/>
            <person name="Du C."/>
            <person name="Cheng J."/>
            <person name="Dai P."/>
            <person name="Han X."/>
            <person name="Huang E."/>
            <person name="Gao Y."/>
            <person name="Liu J."/>
            <person name="Shao H."/>
            <person name="Ye R."/>
            <person name="Li L."/>
            <person name="Wei W."/>
            <person name="Wang X."/>
            <person name="Wang C."/>
            <person name="Yang T."/>
            <person name="Huo Q."/>
            <person name="Li W."/>
            <person name="Guo W."/>
            <person name="Chen H."/>
            <person name="Zhou L."/>
            <person name="Ni X."/>
            <person name="Tian J."/>
            <person name="Zhou Y."/>
            <person name="Sheng Y."/>
            <person name="Liu T."/>
            <person name="Pan Y."/>
            <person name="Xia L."/>
            <person name="Li J."/>
            <person name="Zhao F."/>
            <person name="Cao W."/>
        </authorList>
    </citation>
    <scope>NUCLEOTIDE SEQUENCE</scope>
    <source>
        <strain evidence="1">Dsil-2018</strain>
    </source>
</reference>
<evidence type="ECO:0000313" key="2">
    <source>
        <dbReference type="Proteomes" id="UP000821865"/>
    </source>
</evidence>
<sequence length="146" mass="16565">MTARYPAEALRPNSSGAERIKEMLDFLNKWEHQTDNGHFLSDSTAEGLRVTLTSTLEMLEYLRKEFGFIYLLTSRLSQDKVENFFGIVRMSSGCNTHPTPQQFLLTVNCLSSTISLRVLLVEMLMGASSALFLTLQTKRKLPRESV</sequence>
<proteinExistence type="predicted"/>
<accession>A0ACB8DVV9</accession>
<keyword evidence="2" id="KW-1185">Reference proteome</keyword>
<dbReference type="EMBL" id="CM023470">
    <property type="protein sequence ID" value="KAH7978418.1"/>
    <property type="molecule type" value="Genomic_DNA"/>
</dbReference>
<gene>
    <name evidence="1" type="ORF">HPB49_005480</name>
</gene>
<evidence type="ECO:0000313" key="1">
    <source>
        <dbReference type="EMBL" id="KAH7978418.1"/>
    </source>
</evidence>
<dbReference type="Proteomes" id="UP000821865">
    <property type="component" value="Chromosome 1"/>
</dbReference>
<organism evidence="1 2">
    <name type="scientific">Dermacentor silvarum</name>
    <name type="common">Tick</name>
    <dbReference type="NCBI Taxonomy" id="543639"/>
    <lineage>
        <taxon>Eukaryota</taxon>
        <taxon>Metazoa</taxon>
        <taxon>Ecdysozoa</taxon>
        <taxon>Arthropoda</taxon>
        <taxon>Chelicerata</taxon>
        <taxon>Arachnida</taxon>
        <taxon>Acari</taxon>
        <taxon>Parasitiformes</taxon>
        <taxon>Ixodida</taxon>
        <taxon>Ixodoidea</taxon>
        <taxon>Ixodidae</taxon>
        <taxon>Rhipicephalinae</taxon>
        <taxon>Dermacentor</taxon>
    </lineage>
</organism>
<name>A0ACB8DVV9_DERSI</name>